<evidence type="ECO:0000313" key="5">
    <source>
        <dbReference type="Proteomes" id="UP000258927"/>
    </source>
</evidence>
<dbReference type="PANTHER" id="PTHR30055:SF226">
    <property type="entry name" value="HTH-TYPE TRANSCRIPTIONAL REGULATOR PKSA"/>
    <property type="match status" value="1"/>
</dbReference>
<dbReference type="STRING" id="1122213.GCA_000423365_01418"/>
<feature type="domain" description="HTH tetR-type" evidence="3">
    <location>
        <begin position="16"/>
        <end position="76"/>
    </location>
</feature>
<accession>A0A2R4MDD3</accession>
<dbReference type="PRINTS" id="PR00455">
    <property type="entry name" value="HTHTETR"/>
</dbReference>
<dbReference type="GO" id="GO:0003700">
    <property type="term" value="F:DNA-binding transcription factor activity"/>
    <property type="evidence" value="ECO:0007669"/>
    <property type="project" value="TreeGrafter"/>
</dbReference>
<organism evidence="4 5">
    <name type="scientific">Maritalea myrionectae</name>
    <dbReference type="NCBI Taxonomy" id="454601"/>
    <lineage>
        <taxon>Bacteria</taxon>
        <taxon>Pseudomonadati</taxon>
        <taxon>Pseudomonadota</taxon>
        <taxon>Alphaproteobacteria</taxon>
        <taxon>Hyphomicrobiales</taxon>
        <taxon>Devosiaceae</taxon>
        <taxon>Maritalea</taxon>
    </lineage>
</organism>
<dbReference type="InterPro" id="IPR050109">
    <property type="entry name" value="HTH-type_TetR-like_transc_reg"/>
</dbReference>
<dbReference type="PROSITE" id="PS50977">
    <property type="entry name" value="HTH_TETR_2"/>
    <property type="match status" value="1"/>
</dbReference>
<name>A0A2R4MDD3_9HYPH</name>
<dbReference type="Gene3D" id="1.10.357.10">
    <property type="entry name" value="Tetracycline Repressor, domain 2"/>
    <property type="match status" value="1"/>
</dbReference>
<dbReference type="Proteomes" id="UP000258927">
    <property type="component" value="Chromosome"/>
</dbReference>
<gene>
    <name evidence="4" type="ORF">MXMO3_01376</name>
</gene>
<feature type="DNA-binding region" description="H-T-H motif" evidence="2">
    <location>
        <begin position="39"/>
        <end position="58"/>
    </location>
</feature>
<dbReference type="InterPro" id="IPR041674">
    <property type="entry name" value="TetR_C_22"/>
</dbReference>
<dbReference type="GO" id="GO:0000976">
    <property type="term" value="F:transcription cis-regulatory region binding"/>
    <property type="evidence" value="ECO:0007669"/>
    <property type="project" value="TreeGrafter"/>
</dbReference>
<proteinExistence type="predicted"/>
<sequence length="204" mass="23218">MPPNTDRRIPQQERSRKKVERILATARQLIGEHGNDAVSMREIAAKAELPISTIYQYFPDKSALLQHIMQQYLDLTRDQLRQHFDDVGTIEQFLEQIGTAVDDFFTLFGQEPALSVLWAAMQADPKLCTLDAETSQSNAVYLTDILHKLAPQTDKAATKIALWQLLHNASTSAQLALHMPKDQRRLLAEELKFTLRLRVQALLN</sequence>
<evidence type="ECO:0000256" key="1">
    <source>
        <dbReference type="ARBA" id="ARBA00023125"/>
    </source>
</evidence>
<evidence type="ECO:0000256" key="2">
    <source>
        <dbReference type="PROSITE-ProRule" id="PRU00335"/>
    </source>
</evidence>
<dbReference type="PANTHER" id="PTHR30055">
    <property type="entry name" value="HTH-TYPE TRANSCRIPTIONAL REGULATOR RUTR"/>
    <property type="match status" value="1"/>
</dbReference>
<evidence type="ECO:0000259" key="3">
    <source>
        <dbReference type="PROSITE" id="PS50977"/>
    </source>
</evidence>
<dbReference type="InterPro" id="IPR001647">
    <property type="entry name" value="HTH_TetR"/>
</dbReference>
<dbReference type="KEGG" id="mmyr:MXMO3_01376"/>
<dbReference type="Pfam" id="PF00440">
    <property type="entry name" value="TetR_N"/>
    <property type="match status" value="1"/>
</dbReference>
<dbReference type="Pfam" id="PF17928">
    <property type="entry name" value="TetR_C_22"/>
    <property type="match status" value="1"/>
</dbReference>
<dbReference type="InterPro" id="IPR009057">
    <property type="entry name" value="Homeodomain-like_sf"/>
</dbReference>
<evidence type="ECO:0000313" key="4">
    <source>
        <dbReference type="EMBL" id="AVX03906.1"/>
    </source>
</evidence>
<dbReference type="AlphaFoldDB" id="A0A2R4MDD3"/>
<keyword evidence="1 2" id="KW-0238">DNA-binding</keyword>
<dbReference type="SUPFAM" id="SSF46689">
    <property type="entry name" value="Homeodomain-like"/>
    <property type="match status" value="1"/>
</dbReference>
<keyword evidence="5" id="KW-1185">Reference proteome</keyword>
<protein>
    <recommendedName>
        <fullName evidence="3">HTH tetR-type domain-containing protein</fullName>
    </recommendedName>
</protein>
<dbReference type="EMBL" id="CP021330">
    <property type="protein sequence ID" value="AVX03906.1"/>
    <property type="molecule type" value="Genomic_DNA"/>
</dbReference>
<reference evidence="4 5" key="1">
    <citation type="submission" date="2017-05" db="EMBL/GenBank/DDBJ databases">
        <title>Genome Analysis of Maritalea myrionectae HL2708#5.</title>
        <authorList>
            <consortium name="Cotde Inc.-PKNU"/>
            <person name="Jang D."/>
            <person name="Oh H.-M."/>
        </authorList>
    </citation>
    <scope>NUCLEOTIDE SEQUENCE [LARGE SCALE GENOMIC DNA]</scope>
    <source>
        <strain evidence="4 5">HL2708#5</strain>
    </source>
</reference>